<keyword evidence="1" id="KW-0472">Membrane</keyword>
<reference evidence="2" key="1">
    <citation type="submission" date="2022-10" db="EMBL/GenBank/DDBJ databases">
        <authorList>
            <person name="Chen Y."/>
            <person name="Dougan E. K."/>
            <person name="Chan C."/>
            <person name="Rhodes N."/>
            <person name="Thang M."/>
        </authorList>
    </citation>
    <scope>NUCLEOTIDE SEQUENCE</scope>
</reference>
<dbReference type="Proteomes" id="UP001152797">
    <property type="component" value="Unassembled WGS sequence"/>
</dbReference>
<keyword evidence="1" id="KW-1133">Transmembrane helix</keyword>
<proteinExistence type="predicted"/>
<name>A0A9P1G660_9DINO</name>
<protein>
    <submittedName>
        <fullName evidence="2">Uncharacterized protein</fullName>
    </submittedName>
</protein>
<dbReference type="EMBL" id="CAMXCT030002946">
    <property type="protein sequence ID" value="CAL4788790.1"/>
    <property type="molecule type" value="Genomic_DNA"/>
</dbReference>
<evidence type="ECO:0000313" key="3">
    <source>
        <dbReference type="EMBL" id="CAL1154853.1"/>
    </source>
</evidence>
<organism evidence="2">
    <name type="scientific">Cladocopium goreaui</name>
    <dbReference type="NCBI Taxonomy" id="2562237"/>
    <lineage>
        <taxon>Eukaryota</taxon>
        <taxon>Sar</taxon>
        <taxon>Alveolata</taxon>
        <taxon>Dinophyceae</taxon>
        <taxon>Suessiales</taxon>
        <taxon>Symbiodiniaceae</taxon>
        <taxon>Cladocopium</taxon>
    </lineage>
</organism>
<evidence type="ECO:0000313" key="2">
    <source>
        <dbReference type="EMBL" id="CAI4001478.1"/>
    </source>
</evidence>
<feature type="transmembrane region" description="Helical" evidence="1">
    <location>
        <begin position="440"/>
        <end position="458"/>
    </location>
</feature>
<comment type="caution">
    <text evidence="2">The sequence shown here is derived from an EMBL/GenBank/DDBJ whole genome shotgun (WGS) entry which is preliminary data.</text>
</comment>
<dbReference type="EMBL" id="CAMXCT010002946">
    <property type="protein sequence ID" value="CAI4001478.1"/>
    <property type="molecule type" value="Genomic_DNA"/>
</dbReference>
<feature type="transmembrane region" description="Helical" evidence="1">
    <location>
        <begin position="470"/>
        <end position="491"/>
    </location>
</feature>
<evidence type="ECO:0000313" key="4">
    <source>
        <dbReference type="Proteomes" id="UP001152797"/>
    </source>
</evidence>
<keyword evidence="4" id="KW-1185">Reference proteome</keyword>
<gene>
    <name evidence="2" type="ORF">C1SCF055_LOCUS27522</name>
</gene>
<dbReference type="EMBL" id="CAMXCT020002946">
    <property type="protein sequence ID" value="CAL1154853.1"/>
    <property type="molecule type" value="Genomic_DNA"/>
</dbReference>
<dbReference type="AlphaFoldDB" id="A0A9P1G660"/>
<sequence>MYMDLSSLVRGFAHLGLSPLASELGSSGFSPPARSVAQLGTSSSAFGAMSLELSPSVVDAAFLGSSVFLRSSACFDSLLLTLNVANMGSIWALKLAEDWPFKIQSGFPSSRCSSCPASSIFVSGLMRLGVSILAPDLGHSDLPPFLHGSSRLDLSPSAVGPATLGASLPMRQFLTGKVTFDLAILVLDVATFDFPTSLKGALRMELVLSAFDHSCSGFFLFPRSMLHLGSLTSVLGKCHLDPSSLLLDMVTFGSPLSLHNAICLESFSPVSELVTFDPSLFSRSVAHLDLSMFPLGSVWIGLPPSALGAAHLDLLVSVRGFACFAASFSVLSFSHCDLSLLPQNLACTDLLLAVLGGLRLASLLLAWDATTLDFLVFLRAMAYLELKLLVLDLSSLNFMLSIKTSSCLDLLLLLCRTLQLDFSISILGSAALDFSLLPQSLGHLGVLLMVFSSIFPGFSLPLRTLAHPELSFFAFSLCEVPGWMCCCWSWAMLHWMP</sequence>
<accession>A0A9P1G660</accession>
<reference evidence="3" key="2">
    <citation type="submission" date="2024-04" db="EMBL/GenBank/DDBJ databases">
        <authorList>
            <person name="Chen Y."/>
            <person name="Shah S."/>
            <person name="Dougan E. K."/>
            <person name="Thang M."/>
            <person name="Chan C."/>
        </authorList>
    </citation>
    <scope>NUCLEOTIDE SEQUENCE [LARGE SCALE GENOMIC DNA]</scope>
</reference>
<keyword evidence="1" id="KW-0812">Transmembrane</keyword>
<evidence type="ECO:0000256" key="1">
    <source>
        <dbReference type="SAM" id="Phobius"/>
    </source>
</evidence>